<comment type="similarity">
    <text evidence="2">Belongs to the ATP-dependent AMP-binding enzyme family.</text>
</comment>
<dbReference type="PANTHER" id="PTHR24096:SF149">
    <property type="entry name" value="AMP-BINDING DOMAIN-CONTAINING PROTEIN-RELATED"/>
    <property type="match status" value="1"/>
</dbReference>
<dbReference type="PANTHER" id="PTHR24096">
    <property type="entry name" value="LONG-CHAIN-FATTY-ACID--COA LIGASE"/>
    <property type="match status" value="1"/>
</dbReference>
<dbReference type="InterPro" id="IPR020845">
    <property type="entry name" value="AMP-binding_CS"/>
</dbReference>
<dbReference type="Gene3D" id="3.40.50.12780">
    <property type="entry name" value="N-terminal domain of ligase-like"/>
    <property type="match status" value="1"/>
</dbReference>
<dbReference type="InterPro" id="IPR025110">
    <property type="entry name" value="AMP-bd_C"/>
</dbReference>
<evidence type="ECO:0000259" key="5">
    <source>
        <dbReference type="Pfam" id="PF00501"/>
    </source>
</evidence>
<gene>
    <name evidence="7" type="ORF">RDWZM_008798</name>
</gene>
<evidence type="ECO:0000256" key="4">
    <source>
        <dbReference type="ARBA" id="ARBA00023140"/>
    </source>
</evidence>
<evidence type="ECO:0000313" key="7">
    <source>
        <dbReference type="EMBL" id="KAJ6217641.1"/>
    </source>
</evidence>
<evidence type="ECO:0000256" key="2">
    <source>
        <dbReference type="ARBA" id="ARBA00006432"/>
    </source>
</evidence>
<dbReference type="InterPro" id="IPR045851">
    <property type="entry name" value="AMP-bd_C_sf"/>
</dbReference>
<keyword evidence="3" id="KW-0436">Ligase</keyword>
<keyword evidence="4" id="KW-0576">Peroxisome</keyword>
<dbReference type="Pfam" id="PF13193">
    <property type="entry name" value="AMP-binding_C"/>
    <property type="match status" value="1"/>
</dbReference>
<keyword evidence="8" id="KW-1185">Reference proteome</keyword>
<dbReference type="GO" id="GO:0005777">
    <property type="term" value="C:peroxisome"/>
    <property type="evidence" value="ECO:0007669"/>
    <property type="project" value="UniProtKB-SubCell"/>
</dbReference>
<sequence length="574" mass="64418">MVPDLIVKSHLPGYNIPEISVGEYYREAIEKVIENEPNKIAFIDPESGSQLSFKQLNETAKKFGTSIISRLPSDDVEKGRKHLCLCYGENCFEYVTLVTSMSYLGIGMCPTSPGNGMYEVVQSLTDSKSTIMCVTLSRMNIVEKILANPEYSKLITNLKMLVIMDSHQSSTELKQKWSLPDNVVTYNDLVSDGNFQNPISQFPYYPIDPSKDHYLIVYTSGSTGQPKGAIHTHRSFIAAAMAIQKANIFSYLPNTCISFSYPFGHISGSILLAICFTMPMTSVVFKNPSKELVFKSIEQYRISLLFMFIALGFDMAENDYRSHYDLSSLKVMWFSGTKVPEHVSKTLSSRYGVIVHELYGSTEMMGGVSAIDAKAYNPGNVGAPLPNVEMKIIDLVSGKSLAEHCEGEICLRGPNRFIGYLNNVKATNETIDSEGWYHTGDVGYYDRNGSLFITDRIKEMIKYKIWSISPAEVEAFIQTHPMVSCCCVVGVPHQTEGMHLRAFVQLKNDGSKQNLVTENDLINYVKENMGYNKRINGGVRFIDSMPRTLIGKIDRPYFKKMVKDELLTDKAELE</sequence>
<comment type="subcellular location">
    <subcellularLocation>
        <location evidence="1">Peroxisome</location>
    </subcellularLocation>
</comment>
<organism evidence="7 8">
    <name type="scientific">Blomia tropicalis</name>
    <name type="common">Mite</name>
    <dbReference type="NCBI Taxonomy" id="40697"/>
    <lineage>
        <taxon>Eukaryota</taxon>
        <taxon>Metazoa</taxon>
        <taxon>Ecdysozoa</taxon>
        <taxon>Arthropoda</taxon>
        <taxon>Chelicerata</taxon>
        <taxon>Arachnida</taxon>
        <taxon>Acari</taxon>
        <taxon>Acariformes</taxon>
        <taxon>Sarcoptiformes</taxon>
        <taxon>Astigmata</taxon>
        <taxon>Glycyphagoidea</taxon>
        <taxon>Echimyopodidae</taxon>
        <taxon>Blomia</taxon>
    </lineage>
</organism>
<dbReference type="Proteomes" id="UP001142055">
    <property type="component" value="Chromosome 3"/>
</dbReference>
<evidence type="ECO:0000256" key="3">
    <source>
        <dbReference type="ARBA" id="ARBA00022598"/>
    </source>
</evidence>
<dbReference type="GO" id="GO:0016405">
    <property type="term" value="F:CoA-ligase activity"/>
    <property type="evidence" value="ECO:0007669"/>
    <property type="project" value="TreeGrafter"/>
</dbReference>
<accession>A0A9Q0RKF5</accession>
<dbReference type="OMA" id="FYNCFGQ"/>
<proteinExistence type="inferred from homology"/>
<reference evidence="7" key="1">
    <citation type="submission" date="2022-12" db="EMBL/GenBank/DDBJ databases">
        <title>Genome assemblies of Blomia tropicalis.</title>
        <authorList>
            <person name="Cui Y."/>
        </authorList>
    </citation>
    <scope>NUCLEOTIDE SEQUENCE</scope>
    <source>
        <tissue evidence="7">Adult mites</tissue>
    </source>
</reference>
<dbReference type="InterPro" id="IPR000873">
    <property type="entry name" value="AMP-dep_synth/lig_dom"/>
</dbReference>
<protein>
    <submittedName>
        <fullName evidence="7">Uncharacterized protein</fullName>
    </submittedName>
</protein>
<evidence type="ECO:0000313" key="8">
    <source>
        <dbReference type="Proteomes" id="UP001142055"/>
    </source>
</evidence>
<dbReference type="InterPro" id="IPR042099">
    <property type="entry name" value="ANL_N_sf"/>
</dbReference>
<evidence type="ECO:0000256" key="1">
    <source>
        <dbReference type="ARBA" id="ARBA00004275"/>
    </source>
</evidence>
<dbReference type="PROSITE" id="PS00455">
    <property type="entry name" value="AMP_BINDING"/>
    <property type="match status" value="1"/>
</dbReference>
<feature type="domain" description="AMP-binding enzyme C-terminal" evidence="6">
    <location>
        <begin position="472"/>
        <end position="552"/>
    </location>
</feature>
<dbReference type="SUPFAM" id="SSF56801">
    <property type="entry name" value="Acetyl-CoA synthetase-like"/>
    <property type="match status" value="1"/>
</dbReference>
<name>A0A9Q0RKF5_BLOTA</name>
<comment type="caution">
    <text evidence="7">The sequence shown here is derived from an EMBL/GenBank/DDBJ whole genome shotgun (WGS) entry which is preliminary data.</text>
</comment>
<feature type="domain" description="AMP-dependent synthetase/ligase" evidence="5">
    <location>
        <begin position="30"/>
        <end position="421"/>
    </location>
</feature>
<dbReference type="AlphaFoldDB" id="A0A9Q0RKF5"/>
<dbReference type="Pfam" id="PF00501">
    <property type="entry name" value="AMP-binding"/>
    <property type="match status" value="1"/>
</dbReference>
<evidence type="ECO:0000259" key="6">
    <source>
        <dbReference type="Pfam" id="PF13193"/>
    </source>
</evidence>
<dbReference type="Gene3D" id="3.30.300.30">
    <property type="match status" value="1"/>
</dbReference>
<dbReference type="EMBL" id="JAPWDV010000003">
    <property type="protein sequence ID" value="KAJ6217641.1"/>
    <property type="molecule type" value="Genomic_DNA"/>
</dbReference>